<dbReference type="InterPro" id="IPR035996">
    <property type="entry name" value="4pyrrol_Methylase_sf"/>
</dbReference>
<dbReference type="CDD" id="cd11645">
    <property type="entry name" value="Precorrin_2_C20_MT"/>
    <property type="match status" value="1"/>
</dbReference>
<sequence length="229" mass="25229">MAGKLYGIGIGPGDPKLLTLKAYELLSRADIVAVPVKKYGEESTAQNIIRQVIDLENKTIVPLEFPMAHSRELLKDSHLKAADKIAGYLEQGQDVMLITLGDVSVYSTCTYVLRYVEAMGYDTCIVPGIPSFCGGAALAKVPLVEGHENMAVISSIKGIHTFEDALDRFETVVLMKAGRRMDDIGKILKEKGLYDKTTVISNAGMENEYIGPMDEEKEYGYFTTLIIKR</sequence>
<evidence type="ECO:0000256" key="2">
    <source>
        <dbReference type="ARBA" id="ARBA00005879"/>
    </source>
</evidence>
<dbReference type="GO" id="GO:0030788">
    <property type="term" value="F:precorrin-2 C20-methyltransferase activity"/>
    <property type="evidence" value="ECO:0007669"/>
    <property type="project" value="UniProtKB-EC"/>
</dbReference>
<dbReference type="PIRSF" id="PIRSF036427">
    <property type="entry name" value="Precrrn-2_mtase"/>
    <property type="match status" value="1"/>
</dbReference>
<keyword evidence="3" id="KW-0169">Cobalamin biosynthesis</keyword>
<dbReference type="GO" id="GO:0032259">
    <property type="term" value="P:methylation"/>
    <property type="evidence" value="ECO:0007669"/>
    <property type="project" value="UniProtKB-KW"/>
</dbReference>
<dbReference type="EMBL" id="DVIT01000055">
    <property type="protein sequence ID" value="HIS48404.1"/>
    <property type="molecule type" value="Genomic_DNA"/>
</dbReference>
<dbReference type="EC" id="2.1.1.130" evidence="9"/>
<dbReference type="AlphaFoldDB" id="A0A9D1JS32"/>
<dbReference type="InterPro" id="IPR012382">
    <property type="entry name" value="CobI/CbiL"/>
</dbReference>
<name>A0A9D1JS32_9FIRM</name>
<dbReference type="SUPFAM" id="SSF53790">
    <property type="entry name" value="Tetrapyrrole methylase"/>
    <property type="match status" value="1"/>
</dbReference>
<evidence type="ECO:0000256" key="6">
    <source>
        <dbReference type="ARBA" id="ARBA00022691"/>
    </source>
</evidence>
<dbReference type="InterPro" id="IPR014776">
    <property type="entry name" value="4pyrrole_Mease_sub2"/>
</dbReference>
<reference evidence="9" key="1">
    <citation type="submission" date="2020-10" db="EMBL/GenBank/DDBJ databases">
        <authorList>
            <person name="Gilroy R."/>
        </authorList>
    </citation>
    <scope>NUCLEOTIDE SEQUENCE</scope>
    <source>
        <strain evidence="9">CHK178-757</strain>
    </source>
</reference>
<comment type="caution">
    <text evidence="9">The sequence shown here is derived from an EMBL/GenBank/DDBJ whole genome shotgun (WGS) entry which is preliminary data.</text>
</comment>
<proteinExistence type="inferred from homology"/>
<gene>
    <name evidence="9" type="primary">cobI</name>
    <name evidence="9" type="ORF">IAB46_12790</name>
</gene>
<evidence type="ECO:0000313" key="10">
    <source>
        <dbReference type="Proteomes" id="UP000823927"/>
    </source>
</evidence>
<evidence type="ECO:0000313" key="9">
    <source>
        <dbReference type="EMBL" id="HIS48404.1"/>
    </source>
</evidence>
<comment type="pathway">
    <text evidence="1">Cofactor biosynthesis; adenosylcobalamin biosynthesis.</text>
</comment>
<reference evidence="9" key="2">
    <citation type="journal article" date="2021" name="PeerJ">
        <title>Extensive microbial diversity within the chicken gut microbiome revealed by metagenomics and culture.</title>
        <authorList>
            <person name="Gilroy R."/>
            <person name="Ravi A."/>
            <person name="Getino M."/>
            <person name="Pursley I."/>
            <person name="Horton D.L."/>
            <person name="Alikhan N.F."/>
            <person name="Baker D."/>
            <person name="Gharbi K."/>
            <person name="Hall N."/>
            <person name="Watson M."/>
            <person name="Adriaenssens E.M."/>
            <person name="Foster-Nyarko E."/>
            <person name="Jarju S."/>
            <person name="Secka A."/>
            <person name="Antonio M."/>
            <person name="Oren A."/>
            <person name="Chaudhuri R.R."/>
            <person name="La Ragione R."/>
            <person name="Hildebrand F."/>
            <person name="Pallen M.J."/>
        </authorList>
    </citation>
    <scope>NUCLEOTIDE SEQUENCE</scope>
    <source>
        <strain evidence="9">CHK178-757</strain>
    </source>
</reference>
<feature type="domain" description="Tetrapyrrole methylase" evidence="8">
    <location>
        <begin position="4"/>
        <end position="210"/>
    </location>
</feature>
<protein>
    <submittedName>
        <fullName evidence="9">Precorrin-2 C(20)-methyltransferase</fullName>
        <ecNumber evidence="9">2.1.1.130</ecNumber>
    </submittedName>
</protein>
<dbReference type="Gene3D" id="3.40.1010.10">
    <property type="entry name" value="Cobalt-precorrin-4 Transmethylase, Domain 1"/>
    <property type="match status" value="1"/>
</dbReference>
<dbReference type="PANTHER" id="PTHR43467">
    <property type="entry name" value="COBALT-PRECORRIN-2 C(20)-METHYLTRANSFERASE"/>
    <property type="match status" value="1"/>
</dbReference>
<dbReference type="InterPro" id="IPR006364">
    <property type="entry name" value="CobI/CbiL/CobIJ_dom"/>
</dbReference>
<dbReference type="InterPro" id="IPR000878">
    <property type="entry name" value="4pyrrol_Mease"/>
</dbReference>
<evidence type="ECO:0000256" key="3">
    <source>
        <dbReference type="ARBA" id="ARBA00022573"/>
    </source>
</evidence>
<accession>A0A9D1JS32</accession>
<evidence type="ECO:0000256" key="4">
    <source>
        <dbReference type="ARBA" id="ARBA00022603"/>
    </source>
</evidence>
<dbReference type="InterPro" id="IPR014777">
    <property type="entry name" value="4pyrrole_Mease_sub1"/>
</dbReference>
<dbReference type="Gene3D" id="3.30.950.10">
    <property type="entry name" value="Methyltransferase, Cobalt-precorrin-4 Transmethylase, Domain 2"/>
    <property type="match status" value="1"/>
</dbReference>
<evidence type="ECO:0000256" key="7">
    <source>
        <dbReference type="PIRNR" id="PIRNR036427"/>
    </source>
</evidence>
<organism evidence="9 10">
    <name type="scientific">Candidatus Scybalocola faecigallinarum</name>
    <dbReference type="NCBI Taxonomy" id="2840941"/>
    <lineage>
        <taxon>Bacteria</taxon>
        <taxon>Bacillati</taxon>
        <taxon>Bacillota</taxon>
        <taxon>Clostridia</taxon>
        <taxon>Lachnospirales</taxon>
        <taxon>Lachnospiraceae</taxon>
        <taxon>Lachnospiraceae incertae sedis</taxon>
        <taxon>Candidatus Scybalocola (ex Gilroy et al. 2021)</taxon>
    </lineage>
</organism>
<dbReference type="NCBIfam" id="TIGR01467">
    <property type="entry name" value="cobI_cbiL"/>
    <property type="match status" value="1"/>
</dbReference>
<dbReference type="PANTHER" id="PTHR43467:SF2">
    <property type="entry name" value="COBALT-PRECORRIN-2 C(20)-METHYLTRANSFERASE"/>
    <property type="match status" value="1"/>
</dbReference>
<keyword evidence="4 9" id="KW-0489">Methyltransferase</keyword>
<dbReference type="Proteomes" id="UP000823927">
    <property type="component" value="Unassembled WGS sequence"/>
</dbReference>
<evidence type="ECO:0000259" key="8">
    <source>
        <dbReference type="Pfam" id="PF00590"/>
    </source>
</evidence>
<comment type="similarity">
    <text evidence="2 7">Belongs to the precorrin methyltransferase family.</text>
</comment>
<dbReference type="GO" id="GO:0009236">
    <property type="term" value="P:cobalamin biosynthetic process"/>
    <property type="evidence" value="ECO:0007669"/>
    <property type="project" value="UniProtKB-UniRule"/>
</dbReference>
<evidence type="ECO:0000256" key="5">
    <source>
        <dbReference type="ARBA" id="ARBA00022679"/>
    </source>
</evidence>
<keyword evidence="5 9" id="KW-0808">Transferase</keyword>
<dbReference type="Pfam" id="PF00590">
    <property type="entry name" value="TP_methylase"/>
    <property type="match status" value="1"/>
</dbReference>
<evidence type="ECO:0000256" key="1">
    <source>
        <dbReference type="ARBA" id="ARBA00004953"/>
    </source>
</evidence>
<keyword evidence="6" id="KW-0949">S-adenosyl-L-methionine</keyword>